<dbReference type="RefSeq" id="WP_089773341.1">
    <property type="nucleotide sequence ID" value="NZ_FNTX01000002.1"/>
</dbReference>
<dbReference type="InterPro" id="IPR058245">
    <property type="entry name" value="NreC/VraR/RcsB-like_REC"/>
</dbReference>
<evidence type="ECO:0000256" key="2">
    <source>
        <dbReference type="ARBA" id="ARBA00023015"/>
    </source>
</evidence>
<dbReference type="InterPro" id="IPR011006">
    <property type="entry name" value="CheY-like_superfamily"/>
</dbReference>
<gene>
    <name evidence="8" type="ORF">SAMN04488554_2373</name>
</gene>
<dbReference type="Gene3D" id="3.40.50.2300">
    <property type="match status" value="1"/>
</dbReference>
<dbReference type="GO" id="GO:0000160">
    <property type="term" value="P:phosphorelay signal transduction system"/>
    <property type="evidence" value="ECO:0007669"/>
    <property type="project" value="InterPro"/>
</dbReference>
<organism evidence="8 9">
    <name type="scientific">Ruania alba</name>
    <dbReference type="NCBI Taxonomy" id="648782"/>
    <lineage>
        <taxon>Bacteria</taxon>
        <taxon>Bacillati</taxon>
        <taxon>Actinomycetota</taxon>
        <taxon>Actinomycetes</taxon>
        <taxon>Micrococcales</taxon>
        <taxon>Ruaniaceae</taxon>
        <taxon>Ruania</taxon>
    </lineage>
</organism>
<dbReference type="Pfam" id="PF00072">
    <property type="entry name" value="Response_reg"/>
    <property type="match status" value="1"/>
</dbReference>
<dbReference type="PROSITE" id="PS50043">
    <property type="entry name" value="HTH_LUXR_2"/>
    <property type="match status" value="1"/>
</dbReference>
<dbReference type="PANTHER" id="PTHR43214:SF24">
    <property type="entry name" value="TRANSCRIPTIONAL REGULATORY PROTEIN NARL-RELATED"/>
    <property type="match status" value="1"/>
</dbReference>
<dbReference type="CDD" id="cd06170">
    <property type="entry name" value="LuxR_C_like"/>
    <property type="match status" value="1"/>
</dbReference>
<protein>
    <submittedName>
        <fullName evidence="8">DNA-binding response regulator, NarL/FixJ family, contains REC and HTH domains</fullName>
    </submittedName>
</protein>
<dbReference type="InterPro" id="IPR001789">
    <property type="entry name" value="Sig_transdc_resp-reg_receiver"/>
</dbReference>
<evidence type="ECO:0000313" key="9">
    <source>
        <dbReference type="Proteomes" id="UP000199220"/>
    </source>
</evidence>
<keyword evidence="1 5" id="KW-0597">Phosphoprotein</keyword>
<dbReference type="PANTHER" id="PTHR43214">
    <property type="entry name" value="TWO-COMPONENT RESPONSE REGULATOR"/>
    <property type="match status" value="1"/>
</dbReference>
<dbReference type="AlphaFoldDB" id="A0A1H5KRI9"/>
<dbReference type="InterPro" id="IPR016032">
    <property type="entry name" value="Sig_transdc_resp-reg_C-effctor"/>
</dbReference>
<dbReference type="OrthoDB" id="9808843at2"/>
<keyword evidence="9" id="KW-1185">Reference proteome</keyword>
<dbReference type="SUPFAM" id="SSF46894">
    <property type="entry name" value="C-terminal effector domain of the bipartite response regulators"/>
    <property type="match status" value="1"/>
</dbReference>
<feature type="modified residue" description="4-aspartylphosphate" evidence="5">
    <location>
        <position position="64"/>
    </location>
</feature>
<name>A0A1H5KRI9_9MICO</name>
<sequence>MDEDGAGTGDQIRVLVVDDQELMRSALRMMVQSQPDLTLVGEGADGHDALALVRRHRVDVVLMDIRMPRLDGIEATKIIAEEQPRTRVLALTTFDLDEYAFPALRAGASGFLLKDARAEDVVAAIRTVHAGHGVVAPSTTRRLIEHVATSVPEGAGRAAAIRECLTPRELEMLLELATGDSNAEIARRIHLSEATVKTHVGHVLSKLRLRDRVQAVVLAYETGLVRPR</sequence>
<evidence type="ECO:0000256" key="1">
    <source>
        <dbReference type="ARBA" id="ARBA00022553"/>
    </source>
</evidence>
<evidence type="ECO:0000259" key="6">
    <source>
        <dbReference type="PROSITE" id="PS50043"/>
    </source>
</evidence>
<dbReference type="GO" id="GO:0006355">
    <property type="term" value="P:regulation of DNA-templated transcription"/>
    <property type="evidence" value="ECO:0007669"/>
    <property type="project" value="InterPro"/>
</dbReference>
<feature type="domain" description="Response regulatory" evidence="7">
    <location>
        <begin position="13"/>
        <end position="129"/>
    </location>
</feature>
<proteinExistence type="predicted"/>
<accession>A0A1H5KRI9</accession>
<dbReference type="CDD" id="cd17535">
    <property type="entry name" value="REC_NarL-like"/>
    <property type="match status" value="1"/>
</dbReference>
<dbReference type="PRINTS" id="PR00038">
    <property type="entry name" value="HTHLUXR"/>
</dbReference>
<keyword evidence="3 8" id="KW-0238">DNA-binding</keyword>
<dbReference type="SMART" id="SM00421">
    <property type="entry name" value="HTH_LUXR"/>
    <property type="match status" value="1"/>
</dbReference>
<dbReference type="SMART" id="SM00448">
    <property type="entry name" value="REC"/>
    <property type="match status" value="1"/>
</dbReference>
<evidence type="ECO:0000256" key="3">
    <source>
        <dbReference type="ARBA" id="ARBA00023125"/>
    </source>
</evidence>
<dbReference type="STRING" id="648782.SAMN04488554_2373"/>
<dbReference type="PROSITE" id="PS50110">
    <property type="entry name" value="RESPONSE_REGULATORY"/>
    <property type="match status" value="1"/>
</dbReference>
<keyword evidence="2" id="KW-0805">Transcription regulation</keyword>
<reference evidence="9" key="1">
    <citation type="submission" date="2016-10" db="EMBL/GenBank/DDBJ databases">
        <authorList>
            <person name="Varghese N."/>
            <person name="Submissions S."/>
        </authorList>
    </citation>
    <scope>NUCLEOTIDE SEQUENCE [LARGE SCALE GENOMIC DNA]</scope>
    <source>
        <strain evidence="9">DSM 21368</strain>
    </source>
</reference>
<dbReference type="SUPFAM" id="SSF52172">
    <property type="entry name" value="CheY-like"/>
    <property type="match status" value="1"/>
</dbReference>
<keyword evidence="4" id="KW-0804">Transcription</keyword>
<dbReference type="Proteomes" id="UP000199220">
    <property type="component" value="Unassembled WGS sequence"/>
</dbReference>
<dbReference type="PROSITE" id="PS00622">
    <property type="entry name" value="HTH_LUXR_1"/>
    <property type="match status" value="1"/>
</dbReference>
<evidence type="ECO:0000259" key="7">
    <source>
        <dbReference type="PROSITE" id="PS50110"/>
    </source>
</evidence>
<evidence type="ECO:0000256" key="4">
    <source>
        <dbReference type="ARBA" id="ARBA00023163"/>
    </source>
</evidence>
<dbReference type="Pfam" id="PF00196">
    <property type="entry name" value="GerE"/>
    <property type="match status" value="1"/>
</dbReference>
<dbReference type="InterPro" id="IPR000792">
    <property type="entry name" value="Tscrpt_reg_LuxR_C"/>
</dbReference>
<dbReference type="GO" id="GO:0003677">
    <property type="term" value="F:DNA binding"/>
    <property type="evidence" value="ECO:0007669"/>
    <property type="project" value="UniProtKB-KW"/>
</dbReference>
<evidence type="ECO:0000256" key="5">
    <source>
        <dbReference type="PROSITE-ProRule" id="PRU00169"/>
    </source>
</evidence>
<dbReference type="InterPro" id="IPR039420">
    <property type="entry name" value="WalR-like"/>
</dbReference>
<feature type="domain" description="HTH luxR-type" evidence="6">
    <location>
        <begin position="158"/>
        <end position="223"/>
    </location>
</feature>
<evidence type="ECO:0000313" key="8">
    <source>
        <dbReference type="EMBL" id="SEE66598.1"/>
    </source>
</evidence>
<dbReference type="EMBL" id="FNTX01000002">
    <property type="protein sequence ID" value="SEE66598.1"/>
    <property type="molecule type" value="Genomic_DNA"/>
</dbReference>